<gene>
    <name evidence="1" type="ORF">GCM10011365_25590</name>
</gene>
<accession>A0A917CZ45</accession>
<sequence length="185" mass="21380">MTEYIDIDVDEDEFRLFNRLLLSYNDFKQAHEIASVLLESGYYDNVPENRTLILALNLTVIIAYSRPFKTSRGKLVLKTLPKEILSAFDSEQMEVHQQILYDRDTMMAHSDAGANDVVPKVLELGNRKILVPMNASPYATPLLRDVMEKVATMAYELQERTFEMRMEIEPRIIDKLPVERVHGET</sequence>
<proteinExistence type="predicted"/>
<dbReference type="Proteomes" id="UP000605253">
    <property type="component" value="Unassembled WGS sequence"/>
</dbReference>
<evidence type="ECO:0000313" key="2">
    <source>
        <dbReference type="Proteomes" id="UP000605253"/>
    </source>
</evidence>
<comment type="caution">
    <text evidence="1">The sequence shown here is derived from an EMBL/GenBank/DDBJ whole genome shotgun (WGS) entry which is preliminary data.</text>
</comment>
<dbReference type="EMBL" id="BMEO01000024">
    <property type="protein sequence ID" value="GGG03308.1"/>
    <property type="molecule type" value="Genomic_DNA"/>
</dbReference>
<reference evidence="1" key="2">
    <citation type="submission" date="2020-09" db="EMBL/GenBank/DDBJ databases">
        <authorList>
            <person name="Sun Q."/>
            <person name="Zhou Y."/>
        </authorList>
    </citation>
    <scope>NUCLEOTIDE SEQUENCE</scope>
    <source>
        <strain evidence="1">CGMCC 1.12181</strain>
    </source>
</reference>
<dbReference type="AlphaFoldDB" id="A0A917CZ45"/>
<organism evidence="1 2">
    <name type="scientific">Marinicella pacifica</name>
    <dbReference type="NCBI Taxonomy" id="1171543"/>
    <lineage>
        <taxon>Bacteria</taxon>
        <taxon>Pseudomonadati</taxon>
        <taxon>Pseudomonadota</taxon>
        <taxon>Gammaproteobacteria</taxon>
        <taxon>Lysobacterales</taxon>
        <taxon>Marinicellaceae</taxon>
        <taxon>Marinicella</taxon>
    </lineage>
</organism>
<protein>
    <submittedName>
        <fullName evidence="1">Uncharacterized protein</fullName>
    </submittedName>
</protein>
<evidence type="ECO:0000313" key="1">
    <source>
        <dbReference type="EMBL" id="GGG03308.1"/>
    </source>
</evidence>
<reference evidence="1" key="1">
    <citation type="journal article" date="2014" name="Int. J. Syst. Evol. Microbiol.">
        <title>Complete genome sequence of Corynebacterium casei LMG S-19264T (=DSM 44701T), isolated from a smear-ripened cheese.</title>
        <authorList>
            <consortium name="US DOE Joint Genome Institute (JGI-PGF)"/>
            <person name="Walter F."/>
            <person name="Albersmeier A."/>
            <person name="Kalinowski J."/>
            <person name="Ruckert C."/>
        </authorList>
    </citation>
    <scope>NUCLEOTIDE SEQUENCE</scope>
    <source>
        <strain evidence="1">CGMCC 1.12181</strain>
    </source>
</reference>
<keyword evidence="2" id="KW-1185">Reference proteome</keyword>
<dbReference type="RefSeq" id="WP_188366166.1">
    <property type="nucleotide sequence ID" value="NZ_BAABJF010000028.1"/>
</dbReference>
<name>A0A917CZ45_9GAMM</name>